<dbReference type="InterPro" id="IPR054353">
    <property type="entry name" value="IstA-like_C"/>
</dbReference>
<comment type="similarity">
    <text evidence="1">Belongs to the transposase IS21/IS408/IS1162 family.</text>
</comment>
<proteinExistence type="inferred from homology"/>
<evidence type="ECO:0000313" key="3">
    <source>
        <dbReference type="EMBL" id="NHQ87741.1"/>
    </source>
</evidence>
<sequence>MRVNIEAQRLREFLRLYADTKITTRELARATSMSRNTVQRLRRHLENIQFDFGDLDQLDDDQLRLRLQLTSLEGRRRKPTPDWGWVHTELKDPDVTLELLWREWRAVEPNGIAYSQFTAGYRAFKSQRPLVMRQLHLPGDKLFLDFCGKTMPVYLKEESTPRMAQIFVAVLGYSNYTFACAVWTQQIVDWVQCNIDACDFLGGVPRILVPDNLKAAVITHGHYEVILNQVYLQFAQHYQTVVIPARSRRPQDKAKVETGVKIIQRWLLAALRHQRFFSLEELNQAIARLLEQFNLRPFKRQPNQSRRSLFVAHEQSVLKALPPQPYEHADWRFHIRVRNDYAVEYAGHYYSVPNRLVQQKVDIRATRCVIEIFHNHLRVASHERKDNTPGFSVQKEHQPLNHQFHADSTPEALTKWALTVGPAVTTHIHYHLHERPDPVNGQKAASALRRAAQQHGNSRLEEACAYAITLKTFALKSLQSILREQPDKRPNQQLLTSSIPVVHANLRGADYFSSAEVKHAKPADTE</sequence>
<comment type="caution">
    <text evidence="3">The sequence shown here is derived from an EMBL/GenBank/DDBJ whole genome shotgun (WGS) entry which is preliminary data.</text>
</comment>
<dbReference type="PANTHER" id="PTHR35004:SF8">
    <property type="entry name" value="TRANSPOSASE RV3428C-RELATED"/>
    <property type="match status" value="1"/>
</dbReference>
<dbReference type="Gene3D" id="3.30.420.10">
    <property type="entry name" value="Ribonuclease H-like superfamily/Ribonuclease H"/>
    <property type="match status" value="1"/>
</dbReference>
<evidence type="ECO:0000256" key="1">
    <source>
        <dbReference type="ARBA" id="ARBA00009277"/>
    </source>
</evidence>
<evidence type="ECO:0000259" key="2">
    <source>
        <dbReference type="PROSITE" id="PS50994"/>
    </source>
</evidence>
<dbReference type="NCBIfam" id="NF033546">
    <property type="entry name" value="transpos_IS21"/>
    <property type="match status" value="1"/>
</dbReference>
<dbReference type="EMBL" id="JAAOLX010000008">
    <property type="protein sequence ID" value="NHQ87741.1"/>
    <property type="molecule type" value="Genomic_DNA"/>
</dbReference>
<dbReference type="RefSeq" id="WP_166828541.1">
    <property type="nucleotide sequence ID" value="NZ_JAAOLX010000008.1"/>
</dbReference>
<dbReference type="PANTHER" id="PTHR35004">
    <property type="entry name" value="TRANSPOSASE RV3428C-RELATED"/>
    <property type="match status" value="1"/>
</dbReference>
<dbReference type="InterPro" id="IPR001584">
    <property type="entry name" value="Integrase_cat-core"/>
</dbReference>
<gene>
    <name evidence="3" type="ORF">HA050_16610</name>
</gene>
<dbReference type="InterPro" id="IPR012337">
    <property type="entry name" value="RNaseH-like_sf"/>
</dbReference>
<dbReference type="Pfam" id="PF22483">
    <property type="entry name" value="Mu-transpos_C_2"/>
    <property type="match status" value="1"/>
</dbReference>
<organism evidence="3 4">
    <name type="scientific">Iodobacter violaceini</name>
    <dbReference type="NCBI Taxonomy" id="3044271"/>
    <lineage>
        <taxon>Bacteria</taxon>
        <taxon>Pseudomonadati</taxon>
        <taxon>Pseudomonadota</taxon>
        <taxon>Betaproteobacteria</taxon>
        <taxon>Neisseriales</taxon>
        <taxon>Chitinibacteraceae</taxon>
        <taxon>Iodobacter</taxon>
    </lineage>
</organism>
<dbReference type="Proteomes" id="UP000712570">
    <property type="component" value="Unassembled WGS sequence"/>
</dbReference>
<accession>A0ABX0KV88</accession>
<dbReference type="SUPFAM" id="SSF53098">
    <property type="entry name" value="Ribonuclease H-like"/>
    <property type="match status" value="1"/>
</dbReference>
<name>A0ABX0KV88_9NEIS</name>
<keyword evidence="4" id="KW-1185">Reference proteome</keyword>
<protein>
    <submittedName>
        <fullName evidence="3">IS21 family transposase</fullName>
    </submittedName>
</protein>
<feature type="domain" description="Integrase catalytic" evidence="2">
    <location>
        <begin position="134"/>
        <end position="314"/>
    </location>
</feature>
<evidence type="ECO:0000313" key="4">
    <source>
        <dbReference type="Proteomes" id="UP000712570"/>
    </source>
</evidence>
<reference evidence="3 4" key="1">
    <citation type="submission" date="2020-03" db="EMBL/GenBank/DDBJ databases">
        <title>Draft genome sequence of environmentally isolated violet-colored cultures.</title>
        <authorList>
            <person name="Wilson H.S."/>
        </authorList>
    </citation>
    <scope>NUCLEOTIDE SEQUENCE [LARGE SCALE GENOMIC DNA]</scope>
    <source>
        <strain evidence="3 4">HSC-16F04</strain>
    </source>
</reference>
<dbReference type="PROSITE" id="PS50994">
    <property type="entry name" value="INTEGRASE"/>
    <property type="match status" value="1"/>
</dbReference>
<dbReference type="InterPro" id="IPR036397">
    <property type="entry name" value="RNaseH_sf"/>
</dbReference>